<protein>
    <submittedName>
        <fullName evidence="2">Unannotated protein</fullName>
    </submittedName>
</protein>
<keyword evidence="1" id="KW-0472">Membrane</keyword>
<name>A0A6J6HA03_9ZZZZ</name>
<sequence>MGAVTRKRLEPVLRALGAQFEASKSTLDFKTALDELRDAIDNTVRPLTRYLARVAAEPAKSLPTAAKQPRRVSALPSRASLKQSWQPRVQLLLAGPMFISLSAFEYGFGHIPQSLVLLLALWVIFEVLRLLLPSRTLPALASLGIAGVFGASFWLLAFWLTDMWAISLGLPSRFAGPLIFNIGSSTLILSLFVSATYIFQYNLVELRDALRTKKLELKRDKALFEQRIWVARRNYTYMVHGDVQSLLSVALTRARNATRPTKAELQLIRADLNKAQELINAPLNKVSIDLERELEALVKTWAGACDITFNIDATVRELLIADANLAFCVNELSKEIVGNAFRHGGSNELHFSIEASADSTVELIATSNGLPPALNPKPGVGLRMFDELSIAWSMVPNKNNVGAKISLTLPL</sequence>
<feature type="transmembrane region" description="Helical" evidence="1">
    <location>
        <begin position="114"/>
        <end position="132"/>
    </location>
</feature>
<reference evidence="2" key="1">
    <citation type="submission" date="2020-05" db="EMBL/GenBank/DDBJ databases">
        <authorList>
            <person name="Chiriac C."/>
            <person name="Salcher M."/>
            <person name="Ghai R."/>
            <person name="Kavagutti S V."/>
        </authorList>
    </citation>
    <scope>NUCLEOTIDE SEQUENCE</scope>
</reference>
<evidence type="ECO:0000256" key="1">
    <source>
        <dbReference type="SAM" id="Phobius"/>
    </source>
</evidence>
<feature type="transmembrane region" description="Helical" evidence="1">
    <location>
        <begin position="179"/>
        <end position="204"/>
    </location>
</feature>
<evidence type="ECO:0000313" key="2">
    <source>
        <dbReference type="EMBL" id="CAB4610421.1"/>
    </source>
</evidence>
<proteinExistence type="predicted"/>
<dbReference type="AlphaFoldDB" id="A0A6J6HA03"/>
<organism evidence="2">
    <name type="scientific">freshwater metagenome</name>
    <dbReference type="NCBI Taxonomy" id="449393"/>
    <lineage>
        <taxon>unclassified sequences</taxon>
        <taxon>metagenomes</taxon>
        <taxon>ecological metagenomes</taxon>
    </lineage>
</organism>
<feature type="transmembrane region" description="Helical" evidence="1">
    <location>
        <begin position="91"/>
        <end position="108"/>
    </location>
</feature>
<feature type="transmembrane region" description="Helical" evidence="1">
    <location>
        <begin position="139"/>
        <end position="159"/>
    </location>
</feature>
<accession>A0A6J6HA03</accession>
<keyword evidence="1" id="KW-1133">Transmembrane helix</keyword>
<keyword evidence="1" id="KW-0812">Transmembrane</keyword>
<dbReference type="EMBL" id="CAEZUW010000044">
    <property type="protein sequence ID" value="CAB4610421.1"/>
    <property type="molecule type" value="Genomic_DNA"/>
</dbReference>
<gene>
    <name evidence="2" type="ORF">UFOPK1855_00380</name>
</gene>